<dbReference type="OrthoDB" id="4953at2759"/>
<proteinExistence type="inferred from homology"/>
<dbReference type="HOGENOM" id="CLU_006065_0_0_1"/>
<accession>A0A0C3SE53</accession>
<name>A0A0C3SE53_PHLG1</name>
<evidence type="ECO:0000313" key="10">
    <source>
        <dbReference type="Proteomes" id="UP000053257"/>
    </source>
</evidence>
<dbReference type="EMBL" id="KN840439">
    <property type="protein sequence ID" value="KIP12417.1"/>
    <property type="molecule type" value="Genomic_DNA"/>
</dbReference>
<dbReference type="Pfam" id="PF00675">
    <property type="entry name" value="Peptidase_M16"/>
    <property type="match status" value="1"/>
</dbReference>
<comment type="subcellular location">
    <subcellularLocation>
        <location evidence="1">Mitochondrion intermembrane space</location>
    </subcellularLocation>
</comment>
<dbReference type="GO" id="GO:0005758">
    <property type="term" value="C:mitochondrial intermembrane space"/>
    <property type="evidence" value="ECO:0007669"/>
    <property type="project" value="UniProtKB-SubCell"/>
</dbReference>
<feature type="domain" description="Peptidase M16C associated" evidence="8">
    <location>
        <begin position="475"/>
        <end position="745"/>
    </location>
</feature>
<comment type="similarity">
    <text evidence="2">Belongs to the peptidase M16 family. PreP subfamily.</text>
</comment>
<dbReference type="PANTHER" id="PTHR43016">
    <property type="entry name" value="PRESEQUENCE PROTEASE"/>
    <property type="match status" value="1"/>
</dbReference>
<dbReference type="GO" id="GO:0006508">
    <property type="term" value="P:proteolysis"/>
    <property type="evidence" value="ECO:0007669"/>
    <property type="project" value="InterPro"/>
</dbReference>
<gene>
    <name evidence="9" type="ORF">PHLGIDRAFT_61992</name>
</gene>
<reference evidence="9 10" key="1">
    <citation type="journal article" date="2014" name="PLoS Genet.">
        <title>Analysis of the Phlebiopsis gigantea genome, transcriptome and secretome provides insight into its pioneer colonization strategies of wood.</title>
        <authorList>
            <person name="Hori C."/>
            <person name="Ishida T."/>
            <person name="Igarashi K."/>
            <person name="Samejima M."/>
            <person name="Suzuki H."/>
            <person name="Master E."/>
            <person name="Ferreira P."/>
            <person name="Ruiz-Duenas F.J."/>
            <person name="Held B."/>
            <person name="Canessa P."/>
            <person name="Larrondo L.F."/>
            <person name="Schmoll M."/>
            <person name="Druzhinina I.S."/>
            <person name="Kubicek C.P."/>
            <person name="Gaskell J.A."/>
            <person name="Kersten P."/>
            <person name="St John F."/>
            <person name="Glasner J."/>
            <person name="Sabat G."/>
            <person name="Splinter BonDurant S."/>
            <person name="Syed K."/>
            <person name="Yadav J."/>
            <person name="Mgbeahuruike A.C."/>
            <person name="Kovalchuk A."/>
            <person name="Asiegbu F.O."/>
            <person name="Lackner G."/>
            <person name="Hoffmeister D."/>
            <person name="Rencoret J."/>
            <person name="Gutierrez A."/>
            <person name="Sun H."/>
            <person name="Lindquist E."/>
            <person name="Barry K."/>
            <person name="Riley R."/>
            <person name="Grigoriev I.V."/>
            <person name="Henrissat B."/>
            <person name="Kues U."/>
            <person name="Berka R.M."/>
            <person name="Martinez A.T."/>
            <person name="Covert S.F."/>
            <person name="Blanchette R.A."/>
            <person name="Cullen D."/>
        </authorList>
    </citation>
    <scope>NUCLEOTIDE SEQUENCE [LARGE SCALE GENOMIC DNA]</scope>
    <source>
        <strain evidence="9 10">11061_1 CR5-6</strain>
    </source>
</reference>
<dbReference type="Proteomes" id="UP000053257">
    <property type="component" value="Unassembled WGS sequence"/>
</dbReference>
<evidence type="ECO:0000256" key="3">
    <source>
        <dbReference type="ARBA" id="ARBA00011853"/>
    </source>
</evidence>
<evidence type="ECO:0000256" key="1">
    <source>
        <dbReference type="ARBA" id="ARBA00004569"/>
    </source>
</evidence>
<evidence type="ECO:0000256" key="6">
    <source>
        <dbReference type="ARBA" id="ARBA00045897"/>
    </source>
</evidence>
<feature type="region of interest" description="Disordered" evidence="7">
    <location>
        <begin position="1025"/>
        <end position="1057"/>
    </location>
</feature>
<dbReference type="Gene3D" id="3.30.830.10">
    <property type="entry name" value="Metalloenzyme, LuxS/M16 peptidase-like"/>
    <property type="match status" value="4"/>
</dbReference>
<comment type="function">
    <text evidence="6">Degrades mitochondrial transit peptides after their cleavage in the intermembrane space or in the matrix, and presequence peptides; clearance of these peptides is required to keep the presequence processing machinery running. Preferentially cleaves the N-terminal side of paired basic amino acid residues. Also degrades other unstructured peptides. May function as an ATP-dependent peptidase as opposed to a metalloendopeptidase.</text>
</comment>
<dbReference type="InterPro" id="IPR011249">
    <property type="entry name" value="Metalloenz_LuxS/M16"/>
</dbReference>
<dbReference type="InterPro" id="IPR011765">
    <property type="entry name" value="Pept_M16_N"/>
</dbReference>
<evidence type="ECO:0000256" key="7">
    <source>
        <dbReference type="SAM" id="MobiDB-lite"/>
    </source>
</evidence>
<dbReference type="GO" id="GO:0046872">
    <property type="term" value="F:metal ion binding"/>
    <property type="evidence" value="ECO:0007669"/>
    <property type="project" value="InterPro"/>
</dbReference>
<dbReference type="Pfam" id="PF05193">
    <property type="entry name" value="Peptidase_M16_C"/>
    <property type="match status" value="1"/>
</dbReference>
<dbReference type="InterPro" id="IPR013578">
    <property type="entry name" value="Peptidase_M16C_assoc"/>
</dbReference>
<evidence type="ECO:0000256" key="2">
    <source>
        <dbReference type="ARBA" id="ARBA00007575"/>
    </source>
</evidence>
<sequence>MSPVANGIEEKYGNFDLVTRAKLDYADILVSKWKSRATGLSVVHLDYNAPVVNGYFVIGTEIFNDSGCPHTLEHLVFMGSEKYPYKGIIDHLANRGFSNGTNAWTDNDHTAYTVSTAGEQGFLQLLPIYVDHILYPTLTKAGFITEVHHINGQGENSGVVYSEMQGRENTSGDLMALRVQQLHFPEGSAYRSETGGLMKALRELTVEQIRDYHRSYYVPHNLTLIVAGKLASGTHTLLNVLETQVEPSIIAHGQNHGPKRKGWRRPFLETPSASQPSFTQTKKDSIEFPEKDESVGEVAISWQGPSPTDYLENKAIDMLGTYLTSSSTAPLNKEYVEIESPLCTYIYFEEREYATRNALNVYVGSAPTEHLDGFDERLQNSLKRIAKEGFDMERMKMIIDRDERQLRSKVESSKGDTFSGTVITDFLYGAEDGSNLGPALDEIPRYDVLRTWSSDDWVRLLRKYYIDPHRVVLVGKPSAAMAKRLEDDEKARIAKQKDALGPEGLKKVEVELEAAKKEHDKEIPVEILKSFPVPSVKSISWIPVQSLQEVGSSRRKTLEQSGNADLVQHIEADGSELSFFVQYDHVESDFVTISAYLSLATLPDELRPYVYIYLSTFFSLPVKRGTGEELTHEEVVNQLDNDTVSYDVGFGAGGRFTEILKIAIRVETSQYESAVAWLKDLLYGSKFDKESRLQVTIAKTLQSLPELKRDGNTVLGSVCSELLYDANSTSRFSGVLPQAEFVPKLAQQLQETPAEVVKAFETIRTHVTDPSGVRFAVTGNVLRIEQPRSTWGKYFSKSLTSPLNNVRLSYETLNATGKEPKEKAVVVSLPTIESSFVTHYSKGIRGYSHPEYPALRVASEILNATESYLWRYIRGSGLAYGAYVNLELEPGLVNFTLYRSSNAIEAFKQAKSVIEGLVDGTIVLDETGLDAAKSSIVFGVTRGVATPGRAGIMSFINQALEGVSQNHNIQLLEKYQSVTKEDVLRALKNYFLPLFNPSSSVAVVVTAPSKASSIGEELTKMGFSVDQRSLHVEADEEDDESGSEEDSEMDTSSEESR</sequence>
<dbReference type="PANTHER" id="PTHR43016:SF16">
    <property type="entry name" value="METALLOPROTEASE, PUTATIVE (AFU_ORTHOLOGUE AFUA_4G07610)-RELATED"/>
    <property type="match status" value="1"/>
</dbReference>
<keyword evidence="10" id="KW-1185">Reference proteome</keyword>
<dbReference type="AlphaFoldDB" id="A0A0C3SE53"/>
<evidence type="ECO:0000256" key="5">
    <source>
        <dbReference type="ARBA" id="ARBA00034552"/>
    </source>
</evidence>
<dbReference type="FunFam" id="3.30.830.10:FF:000031">
    <property type="entry name" value="Putative zinc metalloprotease"/>
    <property type="match status" value="1"/>
</dbReference>
<feature type="compositionally biased region" description="Acidic residues" evidence="7">
    <location>
        <begin position="1034"/>
        <end position="1057"/>
    </location>
</feature>
<dbReference type="STRING" id="745531.A0A0C3SE53"/>
<evidence type="ECO:0000313" key="9">
    <source>
        <dbReference type="EMBL" id="KIP12417.1"/>
    </source>
</evidence>
<organism evidence="9 10">
    <name type="scientific">Phlebiopsis gigantea (strain 11061_1 CR5-6)</name>
    <name type="common">White-rot fungus</name>
    <name type="synonym">Peniophora gigantea</name>
    <dbReference type="NCBI Taxonomy" id="745531"/>
    <lineage>
        <taxon>Eukaryota</taxon>
        <taxon>Fungi</taxon>
        <taxon>Dikarya</taxon>
        <taxon>Basidiomycota</taxon>
        <taxon>Agaricomycotina</taxon>
        <taxon>Agaricomycetes</taxon>
        <taxon>Polyporales</taxon>
        <taxon>Phanerochaetaceae</taxon>
        <taxon>Phlebiopsis</taxon>
    </lineage>
</organism>
<dbReference type="SMART" id="SM01264">
    <property type="entry name" value="M16C_associated"/>
    <property type="match status" value="1"/>
</dbReference>
<dbReference type="FunFam" id="3.30.830.10:FF:000015">
    <property type="entry name" value="Putative zinc metalloprotease"/>
    <property type="match status" value="1"/>
</dbReference>
<dbReference type="InterPro" id="IPR007863">
    <property type="entry name" value="Peptidase_M16_C"/>
</dbReference>
<evidence type="ECO:0000259" key="8">
    <source>
        <dbReference type="SMART" id="SM01264"/>
    </source>
</evidence>
<protein>
    <recommendedName>
        <fullName evidence="4">Presequence protease, mitochondrial</fullName>
    </recommendedName>
    <alternativeName>
        <fullName evidence="5">Pitrilysin metalloproteinase</fullName>
    </alternativeName>
</protein>
<comment type="subunit">
    <text evidence="3">Monomer and homodimer; homodimerization is induced by binding of the substrate.</text>
</comment>
<dbReference type="SUPFAM" id="SSF63411">
    <property type="entry name" value="LuxS/MPP-like metallohydrolase"/>
    <property type="match status" value="4"/>
</dbReference>
<evidence type="ECO:0000256" key="4">
    <source>
        <dbReference type="ARBA" id="ARBA00020167"/>
    </source>
</evidence>